<proteinExistence type="predicted"/>
<name>A0A8S1Y3N4_PAROT</name>
<dbReference type="Proteomes" id="UP000683925">
    <property type="component" value="Unassembled WGS sequence"/>
</dbReference>
<evidence type="ECO:0000313" key="3">
    <source>
        <dbReference type="EMBL" id="CAD8207268.1"/>
    </source>
</evidence>
<dbReference type="AlphaFoldDB" id="A0A8S1Y3N4"/>
<keyword evidence="2" id="KW-0812">Transmembrane</keyword>
<keyword evidence="2" id="KW-1133">Transmembrane helix</keyword>
<dbReference type="OrthoDB" id="290675at2759"/>
<feature type="compositionally biased region" description="Polar residues" evidence="1">
    <location>
        <begin position="1"/>
        <end position="20"/>
    </location>
</feature>
<gene>
    <name evidence="3" type="ORF">POCTA_138.1.T1400132</name>
</gene>
<sequence length="217" mass="25555">MVQNDSEATKQSCEQQTGSKKITKQHGHWNQTEHNTYLNFLLENANHTKGQRLFKRMSQVVGTRTPSQCRQEPIIQDRITKNLIHKRQNLLIQIQDVRDPNNVPEVTSLNTNKLMMIANEMTFVYYTQILLTLSQDSIMANQKRQNIQNSNQDFSLLFTYTFLSLTHFPPHYSNLFEKYLMQILTCRILYVFITLFLPFLLTANMCLYCKVHLLMLM</sequence>
<dbReference type="CDD" id="cd00167">
    <property type="entry name" value="SANT"/>
    <property type="match status" value="1"/>
</dbReference>
<keyword evidence="2" id="KW-0472">Membrane</keyword>
<protein>
    <submittedName>
        <fullName evidence="3">Uncharacterized protein</fullName>
    </submittedName>
</protein>
<keyword evidence="4" id="KW-1185">Reference proteome</keyword>
<comment type="caution">
    <text evidence="3">The sequence shown here is derived from an EMBL/GenBank/DDBJ whole genome shotgun (WGS) entry which is preliminary data.</text>
</comment>
<evidence type="ECO:0000256" key="1">
    <source>
        <dbReference type="SAM" id="MobiDB-lite"/>
    </source>
</evidence>
<reference evidence="3" key="1">
    <citation type="submission" date="2021-01" db="EMBL/GenBank/DDBJ databases">
        <authorList>
            <consortium name="Genoscope - CEA"/>
            <person name="William W."/>
        </authorList>
    </citation>
    <scope>NUCLEOTIDE SEQUENCE</scope>
</reference>
<dbReference type="EMBL" id="CAJJDP010000141">
    <property type="protein sequence ID" value="CAD8207268.1"/>
    <property type="molecule type" value="Genomic_DNA"/>
</dbReference>
<accession>A0A8S1Y3N4</accession>
<dbReference type="OMA" id="NEMTFVY"/>
<feature type="transmembrane region" description="Helical" evidence="2">
    <location>
        <begin position="188"/>
        <end position="209"/>
    </location>
</feature>
<organism evidence="3 4">
    <name type="scientific">Paramecium octaurelia</name>
    <dbReference type="NCBI Taxonomy" id="43137"/>
    <lineage>
        <taxon>Eukaryota</taxon>
        <taxon>Sar</taxon>
        <taxon>Alveolata</taxon>
        <taxon>Ciliophora</taxon>
        <taxon>Intramacronucleata</taxon>
        <taxon>Oligohymenophorea</taxon>
        <taxon>Peniculida</taxon>
        <taxon>Parameciidae</taxon>
        <taxon>Paramecium</taxon>
    </lineage>
</organism>
<dbReference type="InterPro" id="IPR001005">
    <property type="entry name" value="SANT/Myb"/>
</dbReference>
<evidence type="ECO:0000313" key="4">
    <source>
        <dbReference type="Proteomes" id="UP000683925"/>
    </source>
</evidence>
<evidence type="ECO:0000256" key="2">
    <source>
        <dbReference type="SAM" id="Phobius"/>
    </source>
</evidence>
<feature type="region of interest" description="Disordered" evidence="1">
    <location>
        <begin position="1"/>
        <end position="28"/>
    </location>
</feature>